<evidence type="ECO:0000313" key="4">
    <source>
        <dbReference type="Proteomes" id="UP000033935"/>
    </source>
</evidence>
<dbReference type="InterPro" id="IPR045793">
    <property type="entry name" value="PcRGLX/YetA-like"/>
</dbReference>
<feature type="signal peptide" evidence="1">
    <location>
        <begin position="1"/>
        <end position="20"/>
    </location>
</feature>
<feature type="chain" id="PRO_5002534067" description="PcRGLX/YetA-like central beta-sandwich domain-containing protein" evidence="1">
    <location>
        <begin position="21"/>
        <end position="949"/>
    </location>
</feature>
<dbReference type="PANTHER" id="PTHR40081">
    <property type="entry name" value="CONCANAVALIN A-LIKE LECTIN/GLUCANASE"/>
    <property type="match status" value="1"/>
</dbReference>
<feature type="domain" description="PcRGLX/YetA-like central beta-sandwich" evidence="2">
    <location>
        <begin position="334"/>
        <end position="465"/>
    </location>
</feature>
<keyword evidence="1" id="KW-0732">Signal</keyword>
<dbReference type="InterPro" id="IPR008928">
    <property type="entry name" value="6-hairpin_glycosidase_sf"/>
</dbReference>
<dbReference type="Proteomes" id="UP000033935">
    <property type="component" value="Unassembled WGS sequence"/>
</dbReference>
<evidence type="ECO:0000256" key="1">
    <source>
        <dbReference type="SAM" id="SignalP"/>
    </source>
</evidence>
<dbReference type="EMBL" id="LBWG01000036">
    <property type="protein sequence ID" value="KKR03205.1"/>
    <property type="molecule type" value="Genomic_DNA"/>
</dbReference>
<comment type="caution">
    <text evidence="3">The sequence shown here is derived from an EMBL/GenBank/DDBJ whole genome shotgun (WGS) entry which is preliminary data.</text>
</comment>
<dbReference type="AlphaFoldDB" id="A0A0G0PYH8"/>
<feature type="non-terminal residue" evidence="3">
    <location>
        <position position="949"/>
    </location>
</feature>
<evidence type="ECO:0000313" key="3">
    <source>
        <dbReference type="EMBL" id="KKR03205.1"/>
    </source>
</evidence>
<dbReference type="SUPFAM" id="SSF48208">
    <property type="entry name" value="Six-hairpin glycosidases"/>
    <property type="match status" value="1"/>
</dbReference>
<accession>A0A0G0PYH8</accession>
<evidence type="ECO:0000259" key="2">
    <source>
        <dbReference type="Pfam" id="PF21345"/>
    </source>
</evidence>
<dbReference type="PANTHER" id="PTHR40081:SF1">
    <property type="entry name" value="TAT PATHWAY SIGNAL SEQUENCE DOMAIN PROTEIN"/>
    <property type="match status" value="1"/>
</dbReference>
<name>A0A0G0PYH8_9BACT</name>
<dbReference type="InterPro" id="IPR048330">
    <property type="entry name" value="PcRGLX/YetA_2nd"/>
</dbReference>
<proteinExistence type="predicted"/>
<protein>
    <recommendedName>
        <fullName evidence="2">PcRGLX/YetA-like central beta-sandwich domain-containing protein</fullName>
    </recommendedName>
</protein>
<dbReference type="Pfam" id="PF21345">
    <property type="entry name" value="PcRGLX_2nd"/>
    <property type="match status" value="1"/>
</dbReference>
<dbReference type="GO" id="GO:0005975">
    <property type="term" value="P:carbohydrate metabolic process"/>
    <property type="evidence" value="ECO:0007669"/>
    <property type="project" value="InterPro"/>
</dbReference>
<gene>
    <name evidence="3" type="ORF">UT30_C0036G0004</name>
</gene>
<organism evidence="3 4">
    <name type="scientific">Candidatus Uhrbacteria bacterium GW2011_GWF2_39_13</name>
    <dbReference type="NCBI Taxonomy" id="1618995"/>
    <lineage>
        <taxon>Bacteria</taxon>
        <taxon>Candidatus Uhriibacteriota</taxon>
    </lineage>
</organism>
<sequence>MKKTAFLFLLVFLSFALSNAAEKKQVKKNTSDTSSGINILPDSSFEEMPTATEYYPMLGEYRLPENPEWNLDITEHFHGKKSLCIRGTNPYIWQVLNKPSTDCVFSVYLKAEHGGEKVEIGIEPVFFHLQGGLNTVTERKEILLDKEWKRFEISCSHDKKKMQEASPTQELYRAWVKAAGKGKIWIDAAQLETGKTTASNYDPDRTGNNKAPVIRCPVVTEQSELPDFSGKKSKSGSIKIKIKDLKKTDRKNEPVWGGIPFPKGELFDENSIKIFNTEGKEIPSQTKALARRHIDGSITSLLVDIQTDISNEQERKYTLKYGIGGNATNKTIASENADEITVNTGAVSATIKKNSFRIFDILQNKQGEKIEALPLSSGSYVKAPDGTVYSSEALKPEKIRIESNGPLHAVIYARGKHGNNNEKILLDYEIRIHAFADKPYFMIEAAFENCEQQYNTAVKSIFLRLPIKPGNSCEFNVTEGNNIKTNLSEKGTISVAQLHEYYGNGNYESVLQNDGKLSRFANLKLDGTAKNGNSTISVQNFWQLNPKAISISSNSAGIYYWPEHNVKAPDLPFGISSSITLSYSPFENKENGESLVQSPLILQADPEWVAQSGVFGKYLTAKTAKEKYPRYEKIVEKYFSELLLHPVICDLTGILDYGDLGSFQKRVNNETAINESLWLQYLSTMEPSLFFQAVAQAKHQRESDTTHIGKDAACLNTHSGGVHTSFHFHTGHFWISALIWHYLLTGDMRSYDTARRLGAELILKHKLSHYKGRERARMLLHLAELYDLTHLKCFREAYETHYNFGQATPDKGNYYIGIGLLALKRWYDTTGEEKYLERFKTDAEKILLVPPQEDIQGNNGFAVEGGRGWYLFSALAEATRVTNNPEFIKKYQDQFLWHMLKLTSSDACMVMGAEFLEAADKFEIKENPFMPENLLGIEQMTGYQRGAPS</sequence>
<reference evidence="3 4" key="1">
    <citation type="journal article" date="2015" name="Nature">
        <title>rRNA introns, odd ribosomes, and small enigmatic genomes across a large radiation of phyla.</title>
        <authorList>
            <person name="Brown C.T."/>
            <person name="Hug L.A."/>
            <person name="Thomas B.C."/>
            <person name="Sharon I."/>
            <person name="Castelle C.J."/>
            <person name="Singh A."/>
            <person name="Wilkins M.J."/>
            <person name="Williams K.H."/>
            <person name="Banfield J.F."/>
        </authorList>
    </citation>
    <scope>NUCLEOTIDE SEQUENCE [LARGE SCALE GENOMIC DNA]</scope>
</reference>